<sequence>MSGKTVLILGSYAPSLVHFRGELIAAIAQRGHRVVAAAPQISAEIAEQLRDRGAEPRELSLVNASLNPFAMLQSFRDVRRLIRDVGPDVLIAYTINFPISP</sequence>
<dbReference type="Proteomes" id="UP000516134">
    <property type="component" value="Chromosome"/>
</dbReference>
<gene>
    <name evidence="2" type="ORF">H9L15_00365</name>
</gene>
<organism evidence="2 3">
    <name type="scientific">Sphingomonas daechungensis</name>
    <dbReference type="NCBI Taxonomy" id="1176646"/>
    <lineage>
        <taxon>Bacteria</taxon>
        <taxon>Pseudomonadati</taxon>
        <taxon>Pseudomonadota</taxon>
        <taxon>Alphaproteobacteria</taxon>
        <taxon>Sphingomonadales</taxon>
        <taxon>Sphingomonadaceae</taxon>
        <taxon>Sphingomonas</taxon>
    </lineage>
</organism>
<dbReference type="Pfam" id="PF13579">
    <property type="entry name" value="Glyco_trans_4_4"/>
    <property type="match status" value="1"/>
</dbReference>
<protein>
    <recommendedName>
        <fullName evidence="1">Glycosyltransferase subfamily 4-like N-terminal domain-containing protein</fullName>
    </recommendedName>
</protein>
<evidence type="ECO:0000313" key="2">
    <source>
        <dbReference type="EMBL" id="QNP43366.1"/>
    </source>
</evidence>
<dbReference type="InterPro" id="IPR028098">
    <property type="entry name" value="Glyco_trans_4-like_N"/>
</dbReference>
<keyword evidence="3" id="KW-1185">Reference proteome</keyword>
<proteinExistence type="predicted"/>
<dbReference type="SUPFAM" id="SSF53756">
    <property type="entry name" value="UDP-Glycosyltransferase/glycogen phosphorylase"/>
    <property type="match status" value="1"/>
</dbReference>
<accession>A0ABX6T1I2</accession>
<reference evidence="2 3" key="1">
    <citation type="submission" date="2020-08" db="EMBL/GenBank/DDBJ databases">
        <title>Genome sequence of Sphingomonas daechungensis KACC 18115T.</title>
        <authorList>
            <person name="Hyun D.-W."/>
            <person name="Bae J.-W."/>
        </authorList>
    </citation>
    <scope>NUCLEOTIDE SEQUENCE [LARGE SCALE GENOMIC DNA]</scope>
    <source>
        <strain evidence="2 3">KACC 18115</strain>
    </source>
</reference>
<evidence type="ECO:0000313" key="3">
    <source>
        <dbReference type="Proteomes" id="UP000516134"/>
    </source>
</evidence>
<dbReference type="EMBL" id="CP060780">
    <property type="protein sequence ID" value="QNP43366.1"/>
    <property type="molecule type" value="Genomic_DNA"/>
</dbReference>
<dbReference type="RefSeq" id="WP_187714796.1">
    <property type="nucleotide sequence ID" value="NZ_BAABJC010000001.1"/>
</dbReference>
<feature type="domain" description="Glycosyltransferase subfamily 4-like N-terminal" evidence="1">
    <location>
        <begin position="21"/>
        <end position="94"/>
    </location>
</feature>
<evidence type="ECO:0000259" key="1">
    <source>
        <dbReference type="Pfam" id="PF13579"/>
    </source>
</evidence>
<name>A0ABX6T1I2_9SPHN</name>